<dbReference type="AlphaFoldDB" id="A0A8S1SJH3"/>
<sequence length="303" mass="36181">MENLLDSQHIEAMINANIKNIMKDNSLNKEIFNLLSDQQQEISQTILVDDPVYINGHYYYPIKTGNIIVNRRYGEFVLLAEYLFKTQPEILQKPLPQKEFGVIYLFSFIQENTQLLKLRKQKFQIYINDIKKQLPNNQIVIKFLENPQSFYEQIVNIDYSLIQQQRYIEKIKNFYETKWLKSNNESGELNTKKELLQTKIIHLDQIQTHLVILYLNLQYKTKSSEIYIQQNEIQELVNKIIKNQELYQDDLSGNKLERLTKKIGEVIELYQNVRTNKNQFDSFEKLLDDCLKLVIFTLKELQK</sequence>
<evidence type="ECO:0000313" key="3">
    <source>
        <dbReference type="Proteomes" id="UP000689195"/>
    </source>
</evidence>
<name>A0A8S1SJH3_9CILI</name>
<reference evidence="2" key="1">
    <citation type="submission" date="2021-01" db="EMBL/GenBank/DDBJ databases">
        <authorList>
            <consortium name="Genoscope - CEA"/>
            <person name="William W."/>
        </authorList>
    </citation>
    <scope>NUCLEOTIDE SEQUENCE</scope>
</reference>
<dbReference type="InterPro" id="IPR001683">
    <property type="entry name" value="PX_dom"/>
</dbReference>
<dbReference type="OrthoDB" id="289314at2759"/>
<evidence type="ECO:0000259" key="1">
    <source>
        <dbReference type="Pfam" id="PF00787"/>
    </source>
</evidence>
<gene>
    <name evidence="2" type="ORF">PPENT_87.1.T0080133</name>
</gene>
<dbReference type="Proteomes" id="UP000689195">
    <property type="component" value="Unassembled WGS sequence"/>
</dbReference>
<feature type="domain" description="PX" evidence="1">
    <location>
        <begin position="65"/>
        <end position="146"/>
    </location>
</feature>
<comment type="caution">
    <text evidence="2">The sequence shown here is derived from an EMBL/GenBank/DDBJ whole genome shotgun (WGS) entry which is preliminary data.</text>
</comment>
<protein>
    <recommendedName>
        <fullName evidence="1">PX domain-containing protein</fullName>
    </recommendedName>
</protein>
<accession>A0A8S1SJH3</accession>
<evidence type="ECO:0000313" key="2">
    <source>
        <dbReference type="EMBL" id="CAD8139507.1"/>
    </source>
</evidence>
<organism evidence="2 3">
    <name type="scientific">Paramecium pentaurelia</name>
    <dbReference type="NCBI Taxonomy" id="43138"/>
    <lineage>
        <taxon>Eukaryota</taxon>
        <taxon>Sar</taxon>
        <taxon>Alveolata</taxon>
        <taxon>Ciliophora</taxon>
        <taxon>Intramacronucleata</taxon>
        <taxon>Oligohymenophorea</taxon>
        <taxon>Peniculida</taxon>
        <taxon>Parameciidae</taxon>
        <taxon>Paramecium</taxon>
    </lineage>
</organism>
<keyword evidence="3" id="KW-1185">Reference proteome</keyword>
<dbReference type="EMBL" id="CAJJDO010000008">
    <property type="protein sequence ID" value="CAD8139507.1"/>
    <property type="molecule type" value="Genomic_DNA"/>
</dbReference>
<proteinExistence type="predicted"/>
<dbReference type="Pfam" id="PF00787">
    <property type="entry name" value="PX"/>
    <property type="match status" value="1"/>
</dbReference>
<dbReference type="GO" id="GO:0035091">
    <property type="term" value="F:phosphatidylinositol binding"/>
    <property type="evidence" value="ECO:0007669"/>
    <property type="project" value="InterPro"/>
</dbReference>